<dbReference type="Proteomes" id="UP000184604">
    <property type="component" value="Chromosome"/>
</dbReference>
<protein>
    <recommendedName>
        <fullName evidence="8">ABC3 transporter permease C-terminal domain-containing protein</fullName>
    </recommendedName>
</protein>
<comment type="subcellular location">
    <subcellularLocation>
        <location evidence="1">Cell membrane</location>
        <topology evidence="1">Multi-pass membrane protein</topology>
    </subcellularLocation>
</comment>
<dbReference type="Pfam" id="PF02687">
    <property type="entry name" value="FtsX"/>
    <property type="match status" value="1"/>
</dbReference>
<reference evidence="9 10" key="1">
    <citation type="submission" date="2016-12" db="EMBL/GenBank/DDBJ databases">
        <title>Complete genome sequence of Clostridium kluyveri JZZ isolated from the pit mud of a Chinese flavor liquor-making factory.</title>
        <authorList>
            <person name="Wang Y."/>
        </authorList>
    </citation>
    <scope>NUCLEOTIDE SEQUENCE [LARGE SCALE GENOMIC DNA]</scope>
    <source>
        <strain evidence="9 10">JZZ</strain>
    </source>
</reference>
<feature type="transmembrane region" description="Helical" evidence="7">
    <location>
        <begin position="280"/>
        <end position="305"/>
    </location>
</feature>
<sequence length="360" mass="41169">MWSIFKDIKNNKIIFFLLLIGFIFSIFPASIAISTKTVFLEEAFQDRNGSFKYYYTIKLNSPNSLNINFLQELCKTNFVKSSAIIENIDVNKAGMPPFSIVALLNDTNWHPPLIKGRYFKENEKNSLIMGKDIYSVNSSDFFKLYNKNYKIIGVSGLKDKTGYDEKIFIKLNDMPNDMLEILKSQPSLNISVRSNYNAKTEINNFVSNLNKVNLQQKVKIVDENNNNNISYESLQELLGAPIRLVLIAMINLVIVSYLWIYTKRKDISLRKALGASNIDIIMYIWGQIFICSLVSALMTFLIQHLLYKANITIQNFDVQISPQNILIGLIFSLLLSIITSSFPIIHIIKLQSAEILNEKG</sequence>
<comment type="similarity">
    <text evidence="6">Belongs to the ABC-4 integral membrane protein family.</text>
</comment>
<dbReference type="GO" id="GO:0022857">
    <property type="term" value="F:transmembrane transporter activity"/>
    <property type="evidence" value="ECO:0007669"/>
    <property type="project" value="TreeGrafter"/>
</dbReference>
<evidence type="ECO:0000259" key="8">
    <source>
        <dbReference type="Pfam" id="PF02687"/>
    </source>
</evidence>
<evidence type="ECO:0000256" key="4">
    <source>
        <dbReference type="ARBA" id="ARBA00022989"/>
    </source>
</evidence>
<name>A0A1L5FCK1_CLOKL</name>
<evidence type="ECO:0000256" key="2">
    <source>
        <dbReference type="ARBA" id="ARBA00022475"/>
    </source>
</evidence>
<dbReference type="RefSeq" id="WP_073540306.1">
    <property type="nucleotide sequence ID" value="NZ_CP110856.1"/>
</dbReference>
<keyword evidence="4 7" id="KW-1133">Transmembrane helix</keyword>
<dbReference type="InterPro" id="IPR050250">
    <property type="entry name" value="Macrolide_Exporter_MacB"/>
</dbReference>
<keyword evidence="3 7" id="KW-0812">Transmembrane</keyword>
<feature type="domain" description="ABC3 transporter permease C-terminal" evidence="8">
    <location>
        <begin position="244"/>
        <end position="351"/>
    </location>
</feature>
<evidence type="ECO:0000313" key="9">
    <source>
        <dbReference type="EMBL" id="APM40744.1"/>
    </source>
</evidence>
<evidence type="ECO:0000256" key="5">
    <source>
        <dbReference type="ARBA" id="ARBA00023136"/>
    </source>
</evidence>
<evidence type="ECO:0000256" key="1">
    <source>
        <dbReference type="ARBA" id="ARBA00004651"/>
    </source>
</evidence>
<evidence type="ECO:0000313" key="10">
    <source>
        <dbReference type="Proteomes" id="UP000184604"/>
    </source>
</evidence>
<feature type="transmembrane region" description="Helical" evidence="7">
    <location>
        <begin position="240"/>
        <end position="260"/>
    </location>
</feature>
<organism evidence="9 10">
    <name type="scientific">Clostridium kluyveri</name>
    <dbReference type="NCBI Taxonomy" id="1534"/>
    <lineage>
        <taxon>Bacteria</taxon>
        <taxon>Bacillati</taxon>
        <taxon>Bacillota</taxon>
        <taxon>Clostridia</taxon>
        <taxon>Eubacteriales</taxon>
        <taxon>Clostridiaceae</taxon>
        <taxon>Clostridium</taxon>
    </lineage>
</organism>
<dbReference type="EMBL" id="CP018335">
    <property type="protein sequence ID" value="APM40744.1"/>
    <property type="molecule type" value="Genomic_DNA"/>
</dbReference>
<feature type="transmembrane region" description="Helical" evidence="7">
    <location>
        <begin position="325"/>
        <end position="348"/>
    </location>
</feature>
<dbReference type="InterPro" id="IPR003838">
    <property type="entry name" value="ABC3_permease_C"/>
</dbReference>
<evidence type="ECO:0000256" key="7">
    <source>
        <dbReference type="SAM" id="Phobius"/>
    </source>
</evidence>
<dbReference type="PANTHER" id="PTHR30572:SF4">
    <property type="entry name" value="ABC TRANSPORTER PERMEASE YTRF"/>
    <property type="match status" value="1"/>
</dbReference>
<proteinExistence type="inferred from homology"/>
<dbReference type="PANTHER" id="PTHR30572">
    <property type="entry name" value="MEMBRANE COMPONENT OF TRANSPORTER-RELATED"/>
    <property type="match status" value="1"/>
</dbReference>
<accession>A0A1L5FCK1</accession>
<keyword evidence="5 7" id="KW-0472">Membrane</keyword>
<evidence type="ECO:0000256" key="6">
    <source>
        <dbReference type="ARBA" id="ARBA00038076"/>
    </source>
</evidence>
<dbReference type="GO" id="GO:0005886">
    <property type="term" value="C:plasma membrane"/>
    <property type="evidence" value="ECO:0007669"/>
    <property type="project" value="UniProtKB-SubCell"/>
</dbReference>
<dbReference type="AlphaFoldDB" id="A0A1L5FCK1"/>
<evidence type="ECO:0000256" key="3">
    <source>
        <dbReference type="ARBA" id="ARBA00022692"/>
    </source>
</evidence>
<dbReference type="OrthoDB" id="1887135at2"/>
<keyword evidence="2" id="KW-1003">Cell membrane</keyword>
<gene>
    <name evidence="9" type="ORF">BS101_19475</name>
</gene>